<evidence type="ECO:0000313" key="6">
    <source>
        <dbReference type="Proteomes" id="UP001164746"/>
    </source>
</evidence>
<gene>
    <name evidence="4" type="ORF">MAR_019483</name>
    <name evidence="5" type="ORF">MAR_019539</name>
</gene>
<dbReference type="Pfam" id="PF00530">
    <property type="entry name" value="SRCR"/>
    <property type="match status" value="1"/>
</dbReference>
<comment type="caution">
    <text evidence="2">Lacks conserved residue(s) required for the propagation of feature annotation.</text>
</comment>
<protein>
    <submittedName>
        <fullName evidence="4">MSRE-like protein</fullName>
    </submittedName>
</protein>
<dbReference type="InterPro" id="IPR036772">
    <property type="entry name" value="SRCR-like_dom_sf"/>
</dbReference>
<dbReference type="SUPFAM" id="SSF56487">
    <property type="entry name" value="SRCR-like"/>
    <property type="match status" value="1"/>
</dbReference>
<dbReference type="PRINTS" id="PR00258">
    <property type="entry name" value="SPERACTRCPTR"/>
</dbReference>
<organism evidence="4 6">
    <name type="scientific">Mya arenaria</name>
    <name type="common">Soft-shell clam</name>
    <dbReference type="NCBI Taxonomy" id="6604"/>
    <lineage>
        <taxon>Eukaryota</taxon>
        <taxon>Metazoa</taxon>
        <taxon>Spiralia</taxon>
        <taxon>Lophotrochozoa</taxon>
        <taxon>Mollusca</taxon>
        <taxon>Bivalvia</taxon>
        <taxon>Autobranchia</taxon>
        <taxon>Heteroconchia</taxon>
        <taxon>Euheterodonta</taxon>
        <taxon>Imparidentia</taxon>
        <taxon>Neoheterodontei</taxon>
        <taxon>Myida</taxon>
        <taxon>Myoidea</taxon>
        <taxon>Myidae</taxon>
        <taxon>Mya</taxon>
    </lineage>
</organism>
<evidence type="ECO:0000313" key="4">
    <source>
        <dbReference type="EMBL" id="WAR04114.1"/>
    </source>
</evidence>
<evidence type="ECO:0000259" key="3">
    <source>
        <dbReference type="PROSITE" id="PS50287"/>
    </source>
</evidence>
<dbReference type="PROSITE" id="PS00420">
    <property type="entry name" value="SRCR_1"/>
    <property type="match status" value="1"/>
</dbReference>
<sequence length="200" mass="22385">KGTHLRNWQPTPVFYYPFAYKGNGIRLVNGHSPYSGRVEVIHNGQWGTVCDDSFDGAEVEVICRMLGLQYGQGLLLTVSINVRYGGRPYSGAYYGQGSGPIWLDDLMCGGKENNIANCRSGGWGIENCAHSEDAGVDCHVEILLYWPRHAKTSTIDKQFTLDILHCGQYTCVYNFGYDENLLLKICTKQNSFLHHIPTNN</sequence>
<evidence type="ECO:0000313" key="5">
    <source>
        <dbReference type="EMBL" id="WAR04170.1"/>
    </source>
</evidence>
<evidence type="ECO:0000256" key="1">
    <source>
        <dbReference type="ARBA" id="ARBA00023157"/>
    </source>
</evidence>
<dbReference type="Gene3D" id="3.10.250.10">
    <property type="entry name" value="SRCR-like domain"/>
    <property type="match status" value="1"/>
</dbReference>
<feature type="non-terminal residue" evidence="4">
    <location>
        <position position="200"/>
    </location>
</feature>
<feature type="domain" description="SRCR" evidence="3">
    <location>
        <begin position="25"/>
        <end position="139"/>
    </location>
</feature>
<proteinExistence type="predicted"/>
<dbReference type="Proteomes" id="UP001164746">
    <property type="component" value="Chromosome 5"/>
</dbReference>
<dbReference type="EMBL" id="CP111016">
    <property type="protein sequence ID" value="WAR04170.1"/>
    <property type="molecule type" value="Genomic_DNA"/>
</dbReference>
<dbReference type="InterPro" id="IPR001190">
    <property type="entry name" value="SRCR"/>
</dbReference>
<evidence type="ECO:0000256" key="2">
    <source>
        <dbReference type="PROSITE-ProRule" id="PRU00196"/>
    </source>
</evidence>
<dbReference type="PROSITE" id="PS50287">
    <property type="entry name" value="SRCR_2"/>
    <property type="match status" value="1"/>
</dbReference>
<feature type="non-terminal residue" evidence="4">
    <location>
        <position position="1"/>
    </location>
</feature>
<dbReference type="PANTHER" id="PTHR48071">
    <property type="entry name" value="SRCR DOMAIN-CONTAINING PROTEIN"/>
    <property type="match status" value="1"/>
</dbReference>
<accession>A0ABY7E6Q7</accession>
<dbReference type="EMBL" id="CP111016">
    <property type="protein sequence ID" value="WAR04114.1"/>
    <property type="molecule type" value="Genomic_DNA"/>
</dbReference>
<keyword evidence="1 2" id="KW-1015">Disulfide bond</keyword>
<dbReference type="SMART" id="SM00202">
    <property type="entry name" value="SR"/>
    <property type="match status" value="1"/>
</dbReference>
<keyword evidence="6" id="KW-1185">Reference proteome</keyword>
<feature type="disulfide bond" evidence="2">
    <location>
        <begin position="108"/>
        <end position="118"/>
    </location>
</feature>
<reference evidence="4" key="1">
    <citation type="submission" date="2022-11" db="EMBL/GenBank/DDBJ databases">
        <title>Centuries of genome instability and evolution in soft-shell clam transmissible cancer (bioRxiv).</title>
        <authorList>
            <person name="Hart S.F.M."/>
            <person name="Yonemitsu M.A."/>
            <person name="Giersch R.M."/>
            <person name="Beal B.F."/>
            <person name="Arriagada G."/>
            <person name="Davis B.W."/>
            <person name="Ostrander E.A."/>
            <person name="Goff S.P."/>
            <person name="Metzger M.J."/>
        </authorList>
    </citation>
    <scope>NUCLEOTIDE SEQUENCE</scope>
    <source>
        <strain evidence="4">MELC-2E11</strain>
        <tissue evidence="4">Siphon/mantle</tissue>
    </source>
</reference>
<name>A0ABY7E6Q7_MYAAR</name>
<dbReference type="PANTHER" id="PTHR48071:SF28">
    <property type="entry name" value="SRCR DOMAIN-CONTAINING PROTEIN"/>
    <property type="match status" value="1"/>
</dbReference>